<dbReference type="RefSeq" id="YP_007112495.1">
    <property type="nucleotide sequence ID" value="NC_019722.1"/>
</dbReference>
<dbReference type="Proteomes" id="UP000009370">
    <property type="component" value="Segment"/>
</dbReference>
<dbReference type="OrthoDB" id="7422at10239"/>
<gene>
    <name evidence="1" type="ORF">MAR_19</name>
</gene>
<dbReference type="EMBL" id="JX556417">
    <property type="protein sequence ID" value="AFV81358.1"/>
    <property type="molecule type" value="Genomic_DNA"/>
</dbReference>
<keyword evidence="2" id="KW-1185">Reference proteome</keyword>
<evidence type="ECO:0000313" key="1">
    <source>
        <dbReference type="EMBL" id="AFV81358.1"/>
    </source>
</evidence>
<protein>
    <submittedName>
        <fullName evidence="1">Putative tail fiber protein</fullName>
    </submittedName>
</protein>
<proteinExistence type="predicted"/>
<sequence length="220" mass="22746">MSLTTIIDDLISKVNNAFGVIDGKLRGKAEKTEVYTRTYLDNPVNTLGANAATASQLKAARLIALGGDAQGSAGFDGSANITLLVTVPELANKADKLDTLTPAEIDSRIQAVISTAPAALDTLKELADALGNDPNFAGTITTELAKKANLVDVYTMTAADAKFLTKTGKAADTTLFAGKAESHFATKTEHDGLSSDLSSALQQLATAFQNGADQISGVGQ</sequence>
<dbReference type="GeneID" id="14182455"/>
<reference evidence="1" key="1">
    <citation type="journal article" date="2012" name="J. Virol.">
        <title>Complete Genome Sequence of Vibrio parahaemolyticus Bacteriophage vB_VpaM_MAR.</title>
        <authorList>
            <person name="Alanis Villa A."/>
            <person name="Kropinski A.M."/>
            <person name="Abbasifar R."/>
            <person name="Griffiths M.W."/>
        </authorList>
    </citation>
    <scope>NUCLEOTIDE SEQUENCE [LARGE SCALE GENOMIC DNA]</scope>
</reference>
<name>K7R9K7_9CAUD</name>
<dbReference type="KEGG" id="vg:14182455"/>
<accession>K7R9K7</accession>
<evidence type="ECO:0000313" key="2">
    <source>
        <dbReference type="Proteomes" id="UP000009370"/>
    </source>
</evidence>
<organism evidence="1 2">
    <name type="scientific">Vibrio phage vB_VpaM_MAR</name>
    <dbReference type="NCBI Taxonomy" id="1229754"/>
    <lineage>
        <taxon>Viruses</taxon>
        <taxon>Duplodnaviria</taxon>
        <taxon>Heunggongvirae</taxon>
        <taxon>Uroviricota</taxon>
        <taxon>Caudoviricetes</taxon>
        <taxon>Vhmlvirus</taxon>
        <taxon>Vhmlvirus mar</taxon>
    </lineage>
</organism>